<proteinExistence type="inferred from homology"/>
<protein>
    <recommendedName>
        <fullName evidence="9">Cell division protein FtsQ</fullName>
    </recommendedName>
</protein>
<evidence type="ECO:0000256" key="3">
    <source>
        <dbReference type="ARBA" id="ARBA00022519"/>
    </source>
</evidence>
<name>A0A5C0ATP8_9BURK</name>
<accession>A0A5C0ATP8</accession>
<dbReference type="Proteomes" id="UP000325161">
    <property type="component" value="Chromosome"/>
</dbReference>
<keyword evidence="2 9" id="KW-1003">Cell membrane</keyword>
<keyword evidence="7 9" id="KW-0472">Membrane</keyword>
<dbReference type="GO" id="GO:0090529">
    <property type="term" value="P:cell septum assembly"/>
    <property type="evidence" value="ECO:0007669"/>
    <property type="project" value="InterPro"/>
</dbReference>
<dbReference type="InterPro" id="IPR013685">
    <property type="entry name" value="POTRA_FtsQ_type"/>
</dbReference>
<comment type="similarity">
    <text evidence="9">Belongs to the FtsQ/DivIB family. FtsQ subfamily.</text>
</comment>
<comment type="subcellular location">
    <subcellularLocation>
        <location evidence="9">Cell inner membrane</location>
        <topology evidence="9">Single-pass type II membrane protein</topology>
    </subcellularLocation>
    <subcellularLocation>
        <location evidence="1">Membrane</location>
    </subcellularLocation>
    <text evidence="9">Localizes to the division septum.</text>
</comment>
<evidence type="ECO:0000313" key="12">
    <source>
        <dbReference type="EMBL" id="QEI05036.1"/>
    </source>
</evidence>
<keyword evidence="8 9" id="KW-0131">Cell cycle</keyword>
<sequence length="273" mass="30221">MWNDSRALNLLANTIYVLVVSAFGLSTVYWLVQRPVFALQSIELDGVQTRLQHVTPAAVRAAVAGRLEGNFFTVDLDQARQVFESVPWVRRASVRRQWPNGLVVQVEEQQAMSLWNENRLLNIYGEPFTANLGEAEDGGDLPALAGPDGAERLVAQRYAELRKWFEPLKAEPTVVTLSNRYAWQVELSNGLTVDLGREPSAQFGTDSLPLDARVTRLVQSLPVLEARLGRGIEHADLRYPNGFAVRAVPPPAPPPRAGARPQSSNQQAPKKPQ</sequence>
<comment type="subunit">
    <text evidence="9">Part of a complex composed of FtsB, FtsL and FtsQ.</text>
</comment>
<dbReference type="OrthoDB" id="9790370at2"/>
<feature type="transmembrane region" description="Helical" evidence="9">
    <location>
        <begin position="7"/>
        <end position="32"/>
    </location>
</feature>
<dbReference type="KEGG" id="pacr:FXN63_03675"/>
<evidence type="ECO:0000313" key="13">
    <source>
        <dbReference type="Proteomes" id="UP000325161"/>
    </source>
</evidence>
<dbReference type="Gene3D" id="3.40.50.11690">
    <property type="entry name" value="Cell division protein FtsQ/DivIB"/>
    <property type="match status" value="1"/>
</dbReference>
<evidence type="ECO:0000256" key="6">
    <source>
        <dbReference type="ARBA" id="ARBA00022989"/>
    </source>
</evidence>
<evidence type="ECO:0000256" key="7">
    <source>
        <dbReference type="ARBA" id="ARBA00023136"/>
    </source>
</evidence>
<evidence type="ECO:0000256" key="2">
    <source>
        <dbReference type="ARBA" id="ARBA00022475"/>
    </source>
</evidence>
<dbReference type="GO" id="GO:0005886">
    <property type="term" value="C:plasma membrane"/>
    <property type="evidence" value="ECO:0007669"/>
    <property type="project" value="UniProtKB-SubCell"/>
</dbReference>
<evidence type="ECO:0000256" key="9">
    <source>
        <dbReference type="HAMAP-Rule" id="MF_00911"/>
    </source>
</evidence>
<dbReference type="GO" id="GO:0043093">
    <property type="term" value="P:FtsZ-dependent cytokinesis"/>
    <property type="evidence" value="ECO:0007669"/>
    <property type="project" value="UniProtKB-UniRule"/>
</dbReference>
<evidence type="ECO:0000256" key="5">
    <source>
        <dbReference type="ARBA" id="ARBA00022692"/>
    </source>
</evidence>
<evidence type="ECO:0000256" key="10">
    <source>
        <dbReference type="SAM" id="MobiDB-lite"/>
    </source>
</evidence>
<dbReference type="EMBL" id="CP043046">
    <property type="protein sequence ID" value="QEI05036.1"/>
    <property type="molecule type" value="Genomic_DNA"/>
</dbReference>
<evidence type="ECO:0000256" key="1">
    <source>
        <dbReference type="ARBA" id="ARBA00004370"/>
    </source>
</evidence>
<organism evidence="12 13">
    <name type="scientific">Pigmentiphaga aceris</name>
    <dbReference type="NCBI Taxonomy" id="1940612"/>
    <lineage>
        <taxon>Bacteria</taxon>
        <taxon>Pseudomonadati</taxon>
        <taxon>Pseudomonadota</taxon>
        <taxon>Betaproteobacteria</taxon>
        <taxon>Burkholderiales</taxon>
        <taxon>Alcaligenaceae</taxon>
        <taxon>Pigmentiphaga</taxon>
    </lineage>
</organism>
<evidence type="ECO:0000256" key="8">
    <source>
        <dbReference type="ARBA" id="ARBA00023306"/>
    </source>
</evidence>
<feature type="region of interest" description="Disordered" evidence="10">
    <location>
        <begin position="243"/>
        <end position="273"/>
    </location>
</feature>
<keyword evidence="4 9" id="KW-0132">Cell division</keyword>
<evidence type="ECO:0000259" key="11">
    <source>
        <dbReference type="PROSITE" id="PS51779"/>
    </source>
</evidence>
<keyword evidence="3 9" id="KW-0997">Cell inner membrane</keyword>
<comment type="function">
    <text evidence="9">Essential cell division protein. May link together the upstream cell division proteins, which are predominantly cytoplasmic, with the downstream cell division proteins, which are predominantly periplasmic. May control correct divisome assembly.</text>
</comment>
<dbReference type="RefSeq" id="WP_148812946.1">
    <property type="nucleotide sequence ID" value="NZ_CP043046.1"/>
</dbReference>
<reference evidence="12 13" key="1">
    <citation type="submission" date="2019-08" db="EMBL/GenBank/DDBJ databases">
        <title>Amphibian skin-associated Pigmentiphaga: genome sequence and occurrence across geography and hosts.</title>
        <authorList>
            <person name="Bletz M.C."/>
            <person name="Bunk B."/>
            <person name="Sproeer C."/>
            <person name="Biwer P."/>
            <person name="Reiter S."/>
            <person name="Rabemananjara F.C.E."/>
            <person name="Schulz S."/>
            <person name="Overmann J."/>
            <person name="Vences M."/>
        </authorList>
    </citation>
    <scope>NUCLEOTIDE SEQUENCE [LARGE SCALE GENOMIC DNA]</scope>
    <source>
        <strain evidence="12 13">Mada1488</strain>
    </source>
</reference>
<dbReference type="InterPro" id="IPR034746">
    <property type="entry name" value="POTRA"/>
</dbReference>
<gene>
    <name evidence="9" type="primary">ftsQ</name>
    <name evidence="12" type="ORF">FXN63_03675</name>
</gene>
<dbReference type="AlphaFoldDB" id="A0A5C0ATP8"/>
<keyword evidence="5 9" id="KW-0812">Transmembrane</keyword>
<dbReference type="GO" id="GO:0032153">
    <property type="term" value="C:cell division site"/>
    <property type="evidence" value="ECO:0007669"/>
    <property type="project" value="UniProtKB-UniRule"/>
</dbReference>
<dbReference type="Gene3D" id="3.10.20.310">
    <property type="entry name" value="membrane protein fhac"/>
    <property type="match status" value="1"/>
</dbReference>
<evidence type="ECO:0000256" key="4">
    <source>
        <dbReference type="ARBA" id="ARBA00022618"/>
    </source>
</evidence>
<keyword evidence="6 9" id="KW-1133">Transmembrane helix</keyword>
<keyword evidence="13" id="KW-1185">Reference proteome</keyword>
<dbReference type="Pfam" id="PF03799">
    <property type="entry name" value="FtsQ_DivIB_C"/>
    <property type="match status" value="1"/>
</dbReference>
<dbReference type="PROSITE" id="PS51779">
    <property type="entry name" value="POTRA"/>
    <property type="match status" value="1"/>
</dbReference>
<feature type="domain" description="POTRA" evidence="11">
    <location>
        <begin position="37"/>
        <end position="109"/>
    </location>
</feature>
<dbReference type="PANTHER" id="PTHR35851:SF1">
    <property type="entry name" value="CELL DIVISION PROTEIN FTSQ"/>
    <property type="match status" value="1"/>
</dbReference>
<dbReference type="InterPro" id="IPR005548">
    <property type="entry name" value="Cell_div_FtsQ/DivIB_C"/>
</dbReference>
<dbReference type="InterPro" id="IPR026579">
    <property type="entry name" value="FtsQ"/>
</dbReference>
<dbReference type="InterPro" id="IPR045335">
    <property type="entry name" value="FtsQ_C_sf"/>
</dbReference>
<dbReference type="Pfam" id="PF08478">
    <property type="entry name" value="POTRA_1"/>
    <property type="match status" value="1"/>
</dbReference>
<dbReference type="PANTHER" id="PTHR35851">
    <property type="entry name" value="CELL DIVISION PROTEIN FTSQ"/>
    <property type="match status" value="1"/>
</dbReference>
<dbReference type="HAMAP" id="MF_00911">
    <property type="entry name" value="FtsQ_subfam"/>
    <property type="match status" value="1"/>
</dbReference>
<feature type="compositionally biased region" description="Polar residues" evidence="10">
    <location>
        <begin position="262"/>
        <end position="273"/>
    </location>
</feature>